<feature type="compositionally biased region" description="Acidic residues" evidence="5">
    <location>
        <begin position="269"/>
        <end position="285"/>
    </location>
</feature>
<evidence type="ECO:0000256" key="5">
    <source>
        <dbReference type="SAM" id="MobiDB-lite"/>
    </source>
</evidence>
<dbReference type="Proteomes" id="UP001465976">
    <property type="component" value="Unassembled WGS sequence"/>
</dbReference>
<dbReference type="EMBL" id="JBAHYK010000166">
    <property type="protein sequence ID" value="KAL0577303.1"/>
    <property type="molecule type" value="Genomic_DNA"/>
</dbReference>
<feature type="domain" description="CCAAT-binding factor" evidence="6">
    <location>
        <begin position="391"/>
        <end position="536"/>
    </location>
</feature>
<gene>
    <name evidence="7" type="primary">NOC4</name>
    <name evidence="7" type="ORF">V5O48_004696</name>
</gene>
<evidence type="ECO:0000256" key="2">
    <source>
        <dbReference type="ARBA" id="ARBA00007797"/>
    </source>
</evidence>
<dbReference type="SUPFAM" id="SSF48371">
    <property type="entry name" value="ARM repeat"/>
    <property type="match status" value="1"/>
</dbReference>
<dbReference type="InterPro" id="IPR016024">
    <property type="entry name" value="ARM-type_fold"/>
</dbReference>
<name>A0ABR3FPH4_9AGAR</name>
<evidence type="ECO:0000259" key="6">
    <source>
        <dbReference type="Pfam" id="PF03914"/>
    </source>
</evidence>
<comment type="caution">
    <text evidence="7">The sequence shown here is derived from an EMBL/GenBank/DDBJ whole genome shotgun (WGS) entry which is preliminary data.</text>
</comment>
<reference evidence="7 8" key="1">
    <citation type="submission" date="2024-02" db="EMBL/GenBank/DDBJ databases">
        <title>A draft genome for the cacao thread blight pathogen Marasmius crinis-equi.</title>
        <authorList>
            <person name="Cohen S.P."/>
            <person name="Baruah I.K."/>
            <person name="Amoako-Attah I."/>
            <person name="Bukari Y."/>
            <person name="Meinhardt L.W."/>
            <person name="Bailey B.A."/>
        </authorList>
    </citation>
    <scope>NUCLEOTIDE SEQUENCE [LARGE SCALE GENOMIC DNA]</scope>
    <source>
        <strain evidence="7 8">GH-76</strain>
    </source>
</reference>
<evidence type="ECO:0000256" key="1">
    <source>
        <dbReference type="ARBA" id="ARBA00004232"/>
    </source>
</evidence>
<comment type="similarity">
    <text evidence="2">Belongs to the CBF/MAK21 family.</text>
</comment>
<feature type="region of interest" description="Disordered" evidence="5">
    <location>
        <begin position="258"/>
        <end position="287"/>
    </location>
</feature>
<keyword evidence="4" id="KW-1133">Transmembrane helix</keyword>
<dbReference type="InterPro" id="IPR027193">
    <property type="entry name" value="Noc4"/>
</dbReference>
<proteinExistence type="inferred from homology"/>
<evidence type="ECO:0000313" key="7">
    <source>
        <dbReference type="EMBL" id="KAL0577303.1"/>
    </source>
</evidence>
<dbReference type="PANTHER" id="PTHR12455">
    <property type="entry name" value="NUCLEOLAR COMPLEX PROTEIN 4"/>
    <property type="match status" value="1"/>
</dbReference>
<dbReference type="Pfam" id="PF03914">
    <property type="entry name" value="CBF"/>
    <property type="match status" value="1"/>
</dbReference>
<dbReference type="InterPro" id="IPR005612">
    <property type="entry name" value="CCAAT-binding_factor"/>
</dbReference>
<keyword evidence="3" id="KW-0812">Transmembrane</keyword>
<keyword evidence="4" id="KW-0472">Membrane</keyword>
<organism evidence="7 8">
    <name type="scientific">Marasmius crinis-equi</name>
    <dbReference type="NCBI Taxonomy" id="585013"/>
    <lineage>
        <taxon>Eukaryota</taxon>
        <taxon>Fungi</taxon>
        <taxon>Dikarya</taxon>
        <taxon>Basidiomycota</taxon>
        <taxon>Agaricomycotina</taxon>
        <taxon>Agaricomycetes</taxon>
        <taxon>Agaricomycetidae</taxon>
        <taxon>Agaricales</taxon>
        <taxon>Marasmiineae</taxon>
        <taxon>Marasmiaceae</taxon>
        <taxon>Marasmius</taxon>
    </lineage>
</organism>
<protein>
    <submittedName>
        <fullName evidence="7">Maturation and nuclear export of 40S ribosomal subunits interacting protein</fullName>
    </submittedName>
</protein>
<keyword evidence="8" id="KW-1185">Reference proteome</keyword>
<dbReference type="PANTHER" id="PTHR12455:SF0">
    <property type="entry name" value="NUCLEOLAR COMPLEX PROTEIN 4 HOMOLOG"/>
    <property type="match status" value="1"/>
</dbReference>
<evidence type="ECO:0000256" key="4">
    <source>
        <dbReference type="ARBA" id="ARBA00022989"/>
    </source>
</evidence>
<evidence type="ECO:0000313" key="8">
    <source>
        <dbReference type="Proteomes" id="UP001465976"/>
    </source>
</evidence>
<accession>A0ABR3FPH4</accession>
<evidence type="ECO:0000256" key="3">
    <source>
        <dbReference type="ARBA" id="ARBA00022692"/>
    </source>
</evidence>
<sequence>MPAALRSLPSPAKKRKIEATSEVSQSIQKLEQRIADAVEKNGSLNPVADLLELATTSEHAEDASKSIYALYRSFVTIIRKGKFAVGNDDSSKIVKTWLWEQLNAYVELLAGLLQDEEKSLRMSALQILMSLQKHLSTSFSELSSPPSPQFHASHFRRIVNALLLCPSSYRAVGEASSSEHRLDSDVLSSFYDTWLSVHDDVRWFFLREAGSIMSKLSLREHPVAPQNLLSFLERLTTFPTEQAELNAWWVEELGAKPPKTKARKNTDSNESEEDEEPPAGEEEEDDWRKFFDEDTTTKSASNKAKGPVGRVHTLTIHQSLHSLPSHRAVFTRAWLALLPKLSVPDDPAGTKALVLRALNVMHRGVLPHLTRPVLVMDWIGACVDYGGVAGLLALNALYALMKEYNLDYPSFYTRLYGFLDRDVLHLKHRARFFRMTELFLSSTHLPATLVASFVKRLARLSLNAPPAAIVMILPFAYNMLKRHPALMPMIHRDDDSSHDPFNAAETNPLTTDAISSSLWELQTHRSHYHPSVSTLAKIFSEAFTKPKYSLEDFLDHTYSTLFEAEASRKIRKEPALAMDMDQRTTLFGLQSAESGSTEGVVGELWSFGEA</sequence>
<comment type="subcellular location">
    <subcellularLocation>
        <location evidence="1">Nucleus membrane</location>
        <topology evidence="1">Multi-pass membrane protein</topology>
    </subcellularLocation>
</comment>